<comment type="caution">
    <text evidence="2">The sequence shown here is derived from an EMBL/GenBank/DDBJ whole genome shotgun (WGS) entry which is preliminary data.</text>
</comment>
<organism evidence="2 3">
    <name type="scientific">Peribacillus simplex</name>
    <dbReference type="NCBI Taxonomy" id="1478"/>
    <lineage>
        <taxon>Bacteria</taxon>
        <taxon>Bacillati</taxon>
        <taxon>Bacillota</taxon>
        <taxon>Bacilli</taxon>
        <taxon>Bacillales</taxon>
        <taxon>Bacillaceae</taxon>
        <taxon>Peribacillus</taxon>
    </lineage>
</organism>
<dbReference type="EMBL" id="CAKKMG010000066">
    <property type="protein sequence ID" value="CAH0274060.1"/>
    <property type="molecule type" value="Genomic_DNA"/>
</dbReference>
<keyword evidence="1" id="KW-0812">Transmembrane</keyword>
<name>A0A9W4PHU3_9BACI</name>
<accession>A0A9W4PHU3</accession>
<dbReference type="Proteomes" id="UP000789326">
    <property type="component" value="Unassembled WGS sequence"/>
</dbReference>
<keyword evidence="1" id="KW-0472">Membrane</keyword>
<protein>
    <submittedName>
        <fullName evidence="2">Uncharacterized protein</fullName>
    </submittedName>
</protein>
<feature type="transmembrane region" description="Helical" evidence="1">
    <location>
        <begin position="13"/>
        <end position="34"/>
    </location>
</feature>
<proteinExistence type="predicted"/>
<gene>
    <name evidence="2" type="ORF">SRABI133_03746</name>
</gene>
<sequence>MAISRFGGLFTKILYAIGGLTPSILMFTGVYMWWYKKKNKNKRKQKIDSRAVA</sequence>
<dbReference type="AlphaFoldDB" id="A0A9W4PHU3"/>
<evidence type="ECO:0000313" key="2">
    <source>
        <dbReference type="EMBL" id="CAH0274060.1"/>
    </source>
</evidence>
<keyword evidence="1" id="KW-1133">Transmembrane helix</keyword>
<evidence type="ECO:0000256" key="1">
    <source>
        <dbReference type="SAM" id="Phobius"/>
    </source>
</evidence>
<reference evidence="2" key="1">
    <citation type="submission" date="2021-11" db="EMBL/GenBank/DDBJ databases">
        <authorList>
            <person name="Bulgarelli D."/>
        </authorList>
    </citation>
    <scope>NUCLEOTIDE SEQUENCE</scope>
    <source>
        <strain evidence="2">Bi133</strain>
    </source>
</reference>
<dbReference type="RefSeq" id="WP_349654754.1">
    <property type="nucleotide sequence ID" value="NZ_CAKKMG010000066.1"/>
</dbReference>
<evidence type="ECO:0000313" key="3">
    <source>
        <dbReference type="Proteomes" id="UP000789326"/>
    </source>
</evidence>